<name>A0A645JLG3_9ZZZZ</name>
<reference evidence="2" key="1">
    <citation type="submission" date="2019-08" db="EMBL/GenBank/DDBJ databases">
        <authorList>
            <person name="Kucharzyk K."/>
            <person name="Murdoch R.W."/>
            <person name="Higgins S."/>
            <person name="Loffler F."/>
        </authorList>
    </citation>
    <scope>NUCLEOTIDE SEQUENCE</scope>
</reference>
<sequence>MRVERRYARAVLALARQLHADKIDEFKGVSAAESGVRHGGDDVAFLAALAQRRRVVIDHAADAVDNRQEGIAELTDLHNYGSPFPKQNGVLQSYSRSTRKKKRADNNP</sequence>
<evidence type="ECO:0000313" key="2">
    <source>
        <dbReference type="EMBL" id="MPN64102.1"/>
    </source>
</evidence>
<comment type="caution">
    <text evidence="2">The sequence shown here is derived from an EMBL/GenBank/DDBJ whole genome shotgun (WGS) entry which is preliminary data.</text>
</comment>
<accession>A0A645JLG3</accession>
<feature type="compositionally biased region" description="Basic residues" evidence="1">
    <location>
        <begin position="97"/>
        <end position="108"/>
    </location>
</feature>
<dbReference type="EMBL" id="VSSQ01144523">
    <property type="protein sequence ID" value="MPN64102.1"/>
    <property type="molecule type" value="Genomic_DNA"/>
</dbReference>
<proteinExistence type="predicted"/>
<protein>
    <submittedName>
        <fullName evidence="2">Uncharacterized protein</fullName>
    </submittedName>
</protein>
<gene>
    <name evidence="2" type="ORF">SDC9_211873</name>
</gene>
<dbReference type="AlphaFoldDB" id="A0A645JLG3"/>
<organism evidence="2">
    <name type="scientific">bioreactor metagenome</name>
    <dbReference type="NCBI Taxonomy" id="1076179"/>
    <lineage>
        <taxon>unclassified sequences</taxon>
        <taxon>metagenomes</taxon>
        <taxon>ecological metagenomes</taxon>
    </lineage>
</organism>
<evidence type="ECO:0000256" key="1">
    <source>
        <dbReference type="SAM" id="MobiDB-lite"/>
    </source>
</evidence>
<feature type="region of interest" description="Disordered" evidence="1">
    <location>
        <begin position="78"/>
        <end position="108"/>
    </location>
</feature>